<evidence type="ECO:0008006" key="4">
    <source>
        <dbReference type="Google" id="ProtNLM"/>
    </source>
</evidence>
<gene>
    <name evidence="2" type="ORF">HS088_TW16G00289</name>
</gene>
<feature type="transmembrane region" description="Helical" evidence="1">
    <location>
        <begin position="103"/>
        <end position="127"/>
    </location>
</feature>
<sequence length="172" mass="18426">MTTSIHITALDAIVNVNSLFTVAVFIGLAWTGNPTDPNNTLVVDPACSATPKIAEDLISFHVYSFSSFLFSSLIALALKQALRITRNPEFHPSELFARVNKRLFRVGMLVSGAGSAFGCGFLMMALVDMVQIKLGTLACGSGHSFAAVVPLVILVPIALLSYVCVVLYAFTR</sequence>
<name>A0A7J7CIG1_TRIWF</name>
<evidence type="ECO:0000313" key="2">
    <source>
        <dbReference type="EMBL" id="KAF5733848.1"/>
    </source>
</evidence>
<evidence type="ECO:0000256" key="1">
    <source>
        <dbReference type="SAM" id="Phobius"/>
    </source>
</evidence>
<dbReference type="PANTHER" id="PTHR33430:SF7">
    <property type="entry name" value="OS07G0240400 PROTEIN"/>
    <property type="match status" value="1"/>
</dbReference>
<evidence type="ECO:0000313" key="3">
    <source>
        <dbReference type="Proteomes" id="UP000593562"/>
    </source>
</evidence>
<keyword evidence="3" id="KW-1185">Reference proteome</keyword>
<dbReference type="PANTHER" id="PTHR33430">
    <property type="entry name" value="MATERNAL EFFECT EMBRYO ARREST PROTEIN"/>
    <property type="match status" value="1"/>
</dbReference>
<protein>
    <recommendedName>
        <fullName evidence="4">Maternal effect embryo arrest 60</fullName>
    </recommendedName>
</protein>
<dbReference type="OrthoDB" id="666653at2759"/>
<proteinExistence type="predicted"/>
<feature type="transmembrane region" description="Helical" evidence="1">
    <location>
        <begin position="12"/>
        <end position="31"/>
    </location>
</feature>
<dbReference type="AlphaFoldDB" id="A0A7J7CIG1"/>
<feature type="transmembrane region" description="Helical" evidence="1">
    <location>
        <begin position="60"/>
        <end position="82"/>
    </location>
</feature>
<keyword evidence="1" id="KW-0812">Transmembrane</keyword>
<dbReference type="InParanoid" id="A0A7J7CIG1"/>
<dbReference type="FunCoup" id="A0A7J7CIG1">
    <property type="interactions" value="2385"/>
</dbReference>
<dbReference type="EMBL" id="JAAARO010000016">
    <property type="protein sequence ID" value="KAF5733848.1"/>
    <property type="molecule type" value="Genomic_DNA"/>
</dbReference>
<comment type="caution">
    <text evidence="2">The sequence shown here is derived from an EMBL/GenBank/DDBJ whole genome shotgun (WGS) entry which is preliminary data.</text>
</comment>
<feature type="transmembrane region" description="Helical" evidence="1">
    <location>
        <begin position="147"/>
        <end position="170"/>
    </location>
</feature>
<reference evidence="2 3" key="1">
    <citation type="journal article" date="2020" name="Nat. Commun.">
        <title>Genome of Tripterygium wilfordii and identification of cytochrome P450 involved in triptolide biosynthesis.</title>
        <authorList>
            <person name="Tu L."/>
            <person name="Su P."/>
            <person name="Zhang Z."/>
            <person name="Gao L."/>
            <person name="Wang J."/>
            <person name="Hu T."/>
            <person name="Zhou J."/>
            <person name="Zhang Y."/>
            <person name="Zhao Y."/>
            <person name="Liu Y."/>
            <person name="Song Y."/>
            <person name="Tong Y."/>
            <person name="Lu Y."/>
            <person name="Yang J."/>
            <person name="Xu C."/>
            <person name="Jia M."/>
            <person name="Peters R.J."/>
            <person name="Huang L."/>
            <person name="Gao W."/>
        </authorList>
    </citation>
    <scope>NUCLEOTIDE SEQUENCE [LARGE SCALE GENOMIC DNA]</scope>
    <source>
        <strain evidence="3">cv. XIE 37</strain>
        <tissue evidence="2">Leaf</tissue>
    </source>
</reference>
<keyword evidence="1" id="KW-1133">Transmembrane helix</keyword>
<accession>A0A7J7CIG1</accession>
<organism evidence="2 3">
    <name type="scientific">Tripterygium wilfordii</name>
    <name type="common">Thunder God vine</name>
    <dbReference type="NCBI Taxonomy" id="458696"/>
    <lineage>
        <taxon>Eukaryota</taxon>
        <taxon>Viridiplantae</taxon>
        <taxon>Streptophyta</taxon>
        <taxon>Embryophyta</taxon>
        <taxon>Tracheophyta</taxon>
        <taxon>Spermatophyta</taxon>
        <taxon>Magnoliopsida</taxon>
        <taxon>eudicotyledons</taxon>
        <taxon>Gunneridae</taxon>
        <taxon>Pentapetalae</taxon>
        <taxon>rosids</taxon>
        <taxon>fabids</taxon>
        <taxon>Celastrales</taxon>
        <taxon>Celastraceae</taxon>
        <taxon>Tripterygium</taxon>
    </lineage>
</organism>
<dbReference type="Proteomes" id="UP000593562">
    <property type="component" value="Unassembled WGS sequence"/>
</dbReference>
<keyword evidence="1" id="KW-0472">Membrane</keyword>